<protein>
    <submittedName>
        <fullName evidence="8">Uncharacterized protein</fullName>
    </submittedName>
</protein>
<keyword evidence="9" id="KW-1185">Reference proteome</keyword>
<feature type="transmembrane region" description="Helical" evidence="5">
    <location>
        <begin position="238"/>
        <end position="261"/>
    </location>
</feature>
<dbReference type="InterPro" id="IPR025969">
    <property type="entry name" value="ABA_GPCR_dom"/>
</dbReference>
<evidence type="ECO:0000313" key="8">
    <source>
        <dbReference type="EMBL" id="ETO22260.1"/>
    </source>
</evidence>
<evidence type="ECO:0000256" key="1">
    <source>
        <dbReference type="ARBA" id="ARBA00004141"/>
    </source>
</evidence>
<dbReference type="EMBL" id="ASPP01010886">
    <property type="protein sequence ID" value="ETO22260.1"/>
    <property type="molecule type" value="Genomic_DNA"/>
</dbReference>
<feature type="transmembrane region" description="Helical" evidence="5">
    <location>
        <begin position="304"/>
        <end position="326"/>
    </location>
</feature>
<reference evidence="8 9" key="1">
    <citation type="journal article" date="2013" name="Curr. Biol.">
        <title>The Genome of the Foraminiferan Reticulomyxa filosa.</title>
        <authorList>
            <person name="Glockner G."/>
            <person name="Hulsmann N."/>
            <person name="Schleicher M."/>
            <person name="Noegel A.A."/>
            <person name="Eichinger L."/>
            <person name="Gallinger C."/>
            <person name="Pawlowski J."/>
            <person name="Sierra R."/>
            <person name="Euteneuer U."/>
            <person name="Pillet L."/>
            <person name="Moustafa A."/>
            <person name="Platzer M."/>
            <person name="Groth M."/>
            <person name="Szafranski K."/>
            <person name="Schliwa M."/>
        </authorList>
    </citation>
    <scope>NUCLEOTIDE SEQUENCE [LARGE SCALE GENOMIC DNA]</scope>
</reference>
<dbReference type="OrthoDB" id="264392at2759"/>
<comment type="caution">
    <text evidence="8">The sequence shown here is derived from an EMBL/GenBank/DDBJ whole genome shotgun (WGS) entry which is preliminary data.</text>
</comment>
<evidence type="ECO:0000259" key="7">
    <source>
        <dbReference type="Pfam" id="PF12537"/>
    </source>
</evidence>
<name>X6N7J4_RETFI</name>
<evidence type="ECO:0000313" key="9">
    <source>
        <dbReference type="Proteomes" id="UP000023152"/>
    </source>
</evidence>
<feature type="transmembrane region" description="Helical" evidence="5">
    <location>
        <begin position="202"/>
        <end position="226"/>
    </location>
</feature>
<feature type="domain" description="Abscisic acid G-protein coupled receptor-like" evidence="6">
    <location>
        <begin position="442"/>
        <end position="529"/>
    </location>
</feature>
<keyword evidence="4 5" id="KW-0472">Membrane</keyword>
<comment type="subcellular location">
    <subcellularLocation>
        <location evidence="1">Membrane</location>
        <topology evidence="1">Multi-pass membrane protein</topology>
    </subcellularLocation>
</comment>
<dbReference type="Pfam" id="PF12430">
    <property type="entry name" value="ABA_GPCR"/>
    <property type="match status" value="1"/>
</dbReference>
<dbReference type="GO" id="GO:0016020">
    <property type="term" value="C:membrane"/>
    <property type="evidence" value="ECO:0007669"/>
    <property type="project" value="UniProtKB-SubCell"/>
</dbReference>
<evidence type="ECO:0000256" key="3">
    <source>
        <dbReference type="ARBA" id="ARBA00022989"/>
    </source>
</evidence>
<dbReference type="PANTHER" id="PTHR15948">
    <property type="entry name" value="G-PROTEIN COUPLED RECEPTOR 89-RELATED"/>
    <property type="match status" value="1"/>
</dbReference>
<organism evidence="8 9">
    <name type="scientific">Reticulomyxa filosa</name>
    <dbReference type="NCBI Taxonomy" id="46433"/>
    <lineage>
        <taxon>Eukaryota</taxon>
        <taxon>Sar</taxon>
        <taxon>Rhizaria</taxon>
        <taxon>Retaria</taxon>
        <taxon>Foraminifera</taxon>
        <taxon>Monothalamids</taxon>
        <taxon>Reticulomyxidae</taxon>
        <taxon>Reticulomyxa</taxon>
    </lineage>
</organism>
<proteinExistence type="predicted"/>
<feature type="transmembrane region" description="Helical" evidence="5">
    <location>
        <begin position="273"/>
        <end position="292"/>
    </location>
</feature>
<accession>X6N7J4</accession>
<dbReference type="InterPro" id="IPR015672">
    <property type="entry name" value="GPHR/GTG"/>
</dbReference>
<dbReference type="Pfam" id="PF12537">
    <property type="entry name" value="GPHR_N"/>
    <property type="match status" value="1"/>
</dbReference>
<feature type="transmembrane region" description="Helical" evidence="5">
    <location>
        <begin position="453"/>
        <end position="475"/>
    </location>
</feature>
<evidence type="ECO:0000259" key="6">
    <source>
        <dbReference type="Pfam" id="PF12430"/>
    </source>
</evidence>
<dbReference type="PANTHER" id="PTHR15948:SF0">
    <property type="entry name" value="GOLGI PH REGULATOR A-RELATED"/>
    <property type="match status" value="1"/>
</dbReference>
<dbReference type="InterPro" id="IPR022535">
    <property type="entry name" value="Golgi_pH-regulator_cons_dom"/>
</dbReference>
<dbReference type="AlphaFoldDB" id="X6N7J4"/>
<evidence type="ECO:0000256" key="2">
    <source>
        <dbReference type="ARBA" id="ARBA00022692"/>
    </source>
</evidence>
<feature type="domain" description="Golgi pH regulator conserved" evidence="7">
    <location>
        <begin position="304"/>
        <end position="364"/>
    </location>
</feature>
<gene>
    <name evidence="8" type="ORF">RFI_14942</name>
</gene>
<dbReference type="Proteomes" id="UP000023152">
    <property type="component" value="Unassembled WGS sequence"/>
</dbReference>
<keyword evidence="3 5" id="KW-1133">Transmembrane helix</keyword>
<evidence type="ECO:0000256" key="5">
    <source>
        <dbReference type="SAM" id="Phobius"/>
    </source>
</evidence>
<keyword evidence="2 5" id="KW-0812">Transmembrane</keyword>
<feature type="transmembrane region" description="Helical" evidence="5">
    <location>
        <begin position="511"/>
        <end position="533"/>
    </location>
</feature>
<evidence type="ECO:0000256" key="4">
    <source>
        <dbReference type="ARBA" id="ARBA00023136"/>
    </source>
</evidence>
<sequence>MDVPWFFLLDSENTSLMAQCSADSHHNEEPLLCHMLVVGLLDPTLFHKDIQQTMSPEARFRPTVRQATLNKHSIQIIHLCAAKFFFAKQNKIEPSKPNSNCSAMLYVYEDLAFVIKRIRENQQKYKNDYTLILWTQKNLFWSSKEHKKGCLNVQCDSHIRKEEMVSEVILVIASMGLFLFSSRLFFYFGLFRNFEVHNNSIYIVFMIILTNCCLMAEMILFEIMGIGTTKTHFFVTQVNLIVLIAMLSFIIPAYFVCICITQMICPWRQSGRLQMFVSSVCIGLIYAYNYLILKHDVFSLQWNVSRLSMIGVTLMAILSGFGSISCPYEWISHRFMENIQANDIMLLEHRLLQSIDQSLQIKQQMVALEQKMRTSVNRNTNGAKEQRKGICSCLYDLLDWKRSTAERELSDLQKQYNGSNLAHQSLFLHYHQLLTWRDRVNRSHTIKGKIYDWLGHFMALYCVYKVVISSINVIFHRDRSIDPITRLFYLVNRLFNLQLQSYVVEMWSQQLSFWLIGVIVCTQLRGILGYSFYFDC</sequence>
<feature type="transmembrane region" description="Helical" evidence="5">
    <location>
        <begin position="168"/>
        <end position="190"/>
    </location>
</feature>